<comment type="function">
    <text evidence="9">Couples transcription and DNA repair by recognizing RNA polymerase (RNAP) stalled at DNA lesions. Mediates ATP-dependent release of RNAP and its truncated transcript from the DNA, and recruitment of nucleotide excision repair machinery to the damaged site.</text>
</comment>
<dbReference type="Gene3D" id="3.90.1150.50">
    <property type="entry name" value="Transcription-repair-coupling factor, D7 domain"/>
    <property type="match status" value="1"/>
</dbReference>
<evidence type="ECO:0000313" key="12">
    <source>
        <dbReference type="EMBL" id="GAX87036.1"/>
    </source>
</evidence>
<dbReference type="GO" id="GO:0003678">
    <property type="term" value="F:DNA helicase activity"/>
    <property type="evidence" value="ECO:0007669"/>
    <property type="project" value="TreeGrafter"/>
</dbReference>
<protein>
    <recommendedName>
        <fullName evidence="9">Transcription-repair-coupling factor</fullName>
        <shortName evidence="9">TRCF</shortName>
        <ecNumber evidence="9">3.6.4.-</ecNumber>
    </recommendedName>
</protein>
<evidence type="ECO:0000259" key="10">
    <source>
        <dbReference type="PROSITE" id="PS51192"/>
    </source>
</evidence>
<dbReference type="PROSITE" id="PS51194">
    <property type="entry name" value="HELICASE_CTER"/>
    <property type="match status" value="1"/>
</dbReference>
<organism evidence="12 13">
    <name type="scientific">Lebetimonas natsushimae</name>
    <dbReference type="NCBI Taxonomy" id="1936991"/>
    <lineage>
        <taxon>Bacteria</taxon>
        <taxon>Pseudomonadati</taxon>
        <taxon>Campylobacterota</taxon>
        <taxon>Epsilonproteobacteria</taxon>
        <taxon>Nautiliales</taxon>
        <taxon>Nautiliaceae</taxon>
        <taxon>Lebetimonas</taxon>
    </lineage>
</organism>
<dbReference type="Pfam" id="PF00271">
    <property type="entry name" value="Helicase_C"/>
    <property type="match status" value="1"/>
</dbReference>
<dbReference type="InterPro" id="IPR001650">
    <property type="entry name" value="Helicase_C-like"/>
</dbReference>
<evidence type="ECO:0000256" key="1">
    <source>
        <dbReference type="ARBA" id="ARBA00022490"/>
    </source>
</evidence>
<dbReference type="PANTHER" id="PTHR47964">
    <property type="entry name" value="ATP-DEPENDENT DNA HELICASE HOMOLOG RECG, CHLOROPLASTIC"/>
    <property type="match status" value="1"/>
</dbReference>
<evidence type="ECO:0000256" key="4">
    <source>
        <dbReference type="ARBA" id="ARBA00022801"/>
    </source>
</evidence>
<keyword evidence="7 9" id="KW-0238">DNA-binding</keyword>
<keyword evidence="8 9" id="KW-0234">DNA repair</keyword>
<keyword evidence="4 9" id="KW-0378">Hydrolase</keyword>
<feature type="domain" description="Helicase ATP-binding" evidence="10">
    <location>
        <begin position="486"/>
        <end position="646"/>
    </location>
</feature>
<comment type="similarity">
    <text evidence="9">In the C-terminal section; belongs to the helicase family. RecG subfamily.</text>
</comment>
<evidence type="ECO:0000256" key="9">
    <source>
        <dbReference type="HAMAP-Rule" id="MF_00969"/>
    </source>
</evidence>
<dbReference type="PANTHER" id="PTHR47964:SF1">
    <property type="entry name" value="ATP-DEPENDENT DNA HELICASE HOMOLOG RECG, CHLOROPLASTIC"/>
    <property type="match status" value="1"/>
</dbReference>
<dbReference type="InterPro" id="IPR003711">
    <property type="entry name" value="CarD-like/TRCF_RID"/>
</dbReference>
<evidence type="ECO:0000256" key="6">
    <source>
        <dbReference type="ARBA" id="ARBA00022840"/>
    </source>
</evidence>
<keyword evidence="5" id="KW-0347">Helicase</keyword>
<dbReference type="GO" id="GO:0006355">
    <property type="term" value="P:regulation of DNA-templated transcription"/>
    <property type="evidence" value="ECO:0007669"/>
    <property type="project" value="UniProtKB-UniRule"/>
</dbReference>
<dbReference type="InterPro" id="IPR041471">
    <property type="entry name" value="UvrB_inter"/>
</dbReference>
<dbReference type="SMART" id="SM00982">
    <property type="entry name" value="TRCF"/>
    <property type="match status" value="1"/>
</dbReference>
<accession>A0A292YBX7</accession>
<keyword evidence="3 9" id="KW-0227">DNA damage</keyword>
<keyword evidence="6 9" id="KW-0067">ATP-binding</keyword>
<feature type="domain" description="Helicase C-terminal" evidence="11">
    <location>
        <begin position="659"/>
        <end position="821"/>
    </location>
</feature>
<dbReference type="SUPFAM" id="SSF52540">
    <property type="entry name" value="P-loop containing nucleoside triphosphate hydrolases"/>
    <property type="match status" value="3"/>
</dbReference>
<dbReference type="Pfam" id="PF00270">
    <property type="entry name" value="DEAD"/>
    <property type="match status" value="1"/>
</dbReference>
<dbReference type="Pfam" id="PF17757">
    <property type="entry name" value="UvrB_inter"/>
    <property type="match status" value="1"/>
</dbReference>
<comment type="subcellular location">
    <subcellularLocation>
        <location evidence="9">Cytoplasm</location>
    </subcellularLocation>
</comment>
<dbReference type="OrthoDB" id="9804325at2"/>
<comment type="similarity">
    <text evidence="9">In the N-terminal section; belongs to the UvrB family.</text>
</comment>
<evidence type="ECO:0000256" key="5">
    <source>
        <dbReference type="ARBA" id="ARBA00022806"/>
    </source>
</evidence>
<reference evidence="12 13" key="1">
    <citation type="journal article" date="2017" name="Syst. Appl. Microbiol.">
        <title>Lebetimonas natsushimae sp. nov., a novel strictly anaerobic, moderately thermophilic chemoautotroph isolated from a deep-sea hydrothermal vent polychaete nest in the Mid-Okinawa Trough.</title>
        <authorList>
            <person name="Nagata R."/>
            <person name="Takaki Y."/>
            <person name="Tame A."/>
            <person name="Nunoura T."/>
            <person name="Muto H."/>
            <person name="Mino S."/>
            <person name="Sawayama S."/>
            <person name="Takai K."/>
            <person name="Nakagawa S."/>
        </authorList>
    </citation>
    <scope>NUCLEOTIDE SEQUENCE [LARGE SCALE GENOMIC DNA]</scope>
    <source>
        <strain evidence="12 13">HS1857</strain>
    </source>
</reference>
<dbReference type="CDD" id="cd17991">
    <property type="entry name" value="DEXHc_TRCF"/>
    <property type="match status" value="1"/>
</dbReference>
<dbReference type="GO" id="GO:0005524">
    <property type="term" value="F:ATP binding"/>
    <property type="evidence" value="ECO:0007669"/>
    <property type="project" value="UniProtKB-UniRule"/>
</dbReference>
<dbReference type="EMBL" id="BDME01000001">
    <property type="protein sequence ID" value="GAX87036.1"/>
    <property type="molecule type" value="Genomic_DNA"/>
</dbReference>
<dbReference type="Proteomes" id="UP000217944">
    <property type="component" value="Unassembled WGS sequence"/>
</dbReference>
<dbReference type="InterPro" id="IPR011545">
    <property type="entry name" value="DEAD/DEAH_box_helicase_dom"/>
</dbReference>
<dbReference type="InterPro" id="IPR036101">
    <property type="entry name" value="CarD-like/TRCF_RID_sf"/>
</dbReference>
<dbReference type="Gene3D" id="2.40.10.170">
    <property type="match status" value="1"/>
</dbReference>
<dbReference type="SUPFAM" id="SSF143517">
    <property type="entry name" value="TRCF domain-like"/>
    <property type="match status" value="1"/>
</dbReference>
<dbReference type="AlphaFoldDB" id="A0A292YBX7"/>
<dbReference type="Gene3D" id="3.40.50.300">
    <property type="entry name" value="P-loop containing nucleotide triphosphate hydrolases"/>
    <property type="match status" value="2"/>
</dbReference>
<dbReference type="InterPro" id="IPR004576">
    <property type="entry name" value="Mfd"/>
</dbReference>
<dbReference type="SMART" id="SM00487">
    <property type="entry name" value="DEXDc"/>
    <property type="match status" value="1"/>
</dbReference>
<dbReference type="Pfam" id="PF02559">
    <property type="entry name" value="CarD_TRCF_RID"/>
    <property type="match status" value="1"/>
</dbReference>
<dbReference type="RefSeq" id="WP_096258193.1">
    <property type="nucleotide sequence ID" value="NZ_BDME01000001.1"/>
</dbReference>
<dbReference type="EC" id="3.6.4.-" evidence="9"/>
<gene>
    <name evidence="9" type="primary">mfd</name>
    <name evidence="12" type="ORF">LNAT_P0331</name>
</gene>
<name>A0A292YBX7_9BACT</name>
<dbReference type="InterPro" id="IPR047112">
    <property type="entry name" value="RecG/Mfd"/>
</dbReference>
<evidence type="ECO:0000256" key="3">
    <source>
        <dbReference type="ARBA" id="ARBA00022763"/>
    </source>
</evidence>
<dbReference type="InterPro" id="IPR014001">
    <property type="entry name" value="Helicase_ATP-bd"/>
</dbReference>
<proteinExistence type="inferred from homology"/>
<evidence type="ECO:0000259" key="11">
    <source>
        <dbReference type="PROSITE" id="PS51194"/>
    </source>
</evidence>
<evidence type="ECO:0000313" key="13">
    <source>
        <dbReference type="Proteomes" id="UP000217944"/>
    </source>
</evidence>
<dbReference type="GO" id="GO:0003684">
    <property type="term" value="F:damaged DNA binding"/>
    <property type="evidence" value="ECO:0007669"/>
    <property type="project" value="InterPro"/>
</dbReference>
<dbReference type="Gene3D" id="3.30.2060.10">
    <property type="entry name" value="Penicillin-binding protein 1b domain"/>
    <property type="match status" value="1"/>
</dbReference>
<dbReference type="SMART" id="SM00490">
    <property type="entry name" value="HELICc"/>
    <property type="match status" value="1"/>
</dbReference>
<keyword evidence="13" id="KW-1185">Reference proteome</keyword>
<dbReference type="GO" id="GO:0000716">
    <property type="term" value="P:transcription-coupled nucleotide-excision repair, DNA damage recognition"/>
    <property type="evidence" value="ECO:0007669"/>
    <property type="project" value="UniProtKB-UniRule"/>
</dbReference>
<keyword evidence="1 9" id="KW-0963">Cytoplasm</keyword>
<dbReference type="SUPFAM" id="SSF141259">
    <property type="entry name" value="CarD-like"/>
    <property type="match status" value="1"/>
</dbReference>
<dbReference type="InterPro" id="IPR037235">
    <property type="entry name" value="TRCF-like_C_D7"/>
</dbReference>
<dbReference type="InterPro" id="IPR005118">
    <property type="entry name" value="TRCF_C"/>
</dbReference>
<dbReference type="Pfam" id="PF03461">
    <property type="entry name" value="TRCF"/>
    <property type="match status" value="1"/>
</dbReference>
<dbReference type="GO" id="GO:0005737">
    <property type="term" value="C:cytoplasm"/>
    <property type="evidence" value="ECO:0007669"/>
    <property type="project" value="UniProtKB-SubCell"/>
</dbReference>
<evidence type="ECO:0000256" key="8">
    <source>
        <dbReference type="ARBA" id="ARBA00023204"/>
    </source>
</evidence>
<comment type="caution">
    <text evidence="12">The sequence shown here is derived from an EMBL/GenBank/DDBJ whole genome shotgun (WGS) entry which is preliminary data.</text>
</comment>
<dbReference type="SMART" id="SM01058">
    <property type="entry name" value="CarD_TRCF"/>
    <property type="match status" value="1"/>
</dbReference>
<dbReference type="InterPro" id="IPR027417">
    <property type="entry name" value="P-loop_NTPase"/>
</dbReference>
<dbReference type="HAMAP" id="MF_00969">
    <property type="entry name" value="TRCF"/>
    <property type="match status" value="1"/>
</dbReference>
<keyword evidence="2 9" id="KW-0547">Nucleotide-binding</keyword>
<evidence type="ECO:0000256" key="2">
    <source>
        <dbReference type="ARBA" id="ARBA00022741"/>
    </source>
</evidence>
<dbReference type="GO" id="GO:0016787">
    <property type="term" value="F:hydrolase activity"/>
    <property type="evidence" value="ECO:0007669"/>
    <property type="project" value="UniProtKB-KW"/>
</dbReference>
<sequence>MQAKVYEFLQKNKKNIVTTNYKEALLIGEVFKYLKIPYSVFPDFRASFGDDLRSFRNEIFELNNALYKYYNENAYFISPYSTILKKLPSKKYYKSITLEFADVIDLENLKKELIYWGYERVDIVSEKGEVSFRGDIFDIWPINSEKPIRIALFDTEIESIRTFDETTQKSIEEIEEFSIIPAIAALNEKEYNEILEQCQKSEFSTFYKDFYSLGFWYLDRNYLNDFVLVKDLTEDLEEYKEFHTEINPAIFEAEIIPNGNCKDINWNIEDNKIKIDNFTYNEKTPLEIVAKNEVYLKEYNLYEFVKLKVPIVKWIKSDAVINISCPDKIIISLNPPEFEKKKNFRLALDELKKGDFVVHEKHGIGKFLGLKKIEVLGKVSEFAQILYANDDKLLLPVENLDLIEKYIAPGGVIPQLDRLGKSSFSKKREKIKEKIYAMAADIIKLSAKRAISKPFELDFEGVDEFIKEAPFIHTPDQKKAIDEIINDFKTKIMDRLLSGDVGFGKTEVAMVASFIVAKSDYQVAVISPTTILTNQHYQSFKERFANYPEIKIAKLDRFTSAKEKKEILEKVKKGEIDILISTHAGLNVEYKNLGLVIIDEEHKFGVKQKEKLKQLSEKVHTLYMSATPIPRSLNMALSKVKDLSTLETAPKGKQSTKTFVKEWDENVIKEAILREIRRGGQIFYIYNNIAYIEHKKEELLKILPNLRILTLHAKLTSNQIEKGLIDFINKKYDLALTTTIVESGIHIPNVNTVIVENADRFGIADLHQIRGRVGRGKYEGYAYFLVKSKEELSEDAKKRLIALEENSFLGSGSILALRDLEIRGGGNILGAEQSGQIKGVGYSMYIKMLEDTLKELSGKIKEKEIEIKLNINAYLNSEIIKEDRLRLELYRRLSQAKSLEEVYDIEKEIIDRFGKIDKPTQNFIEKIKIKILASEKNIKSISNYNENISIIYNDGKKEMIKTPAKDDEIILETILKKLKEI</sequence>
<dbReference type="PROSITE" id="PS51192">
    <property type="entry name" value="HELICASE_ATP_BIND_1"/>
    <property type="match status" value="1"/>
</dbReference>
<evidence type="ECO:0000256" key="7">
    <source>
        <dbReference type="ARBA" id="ARBA00023125"/>
    </source>
</evidence>